<dbReference type="Pfam" id="PF00994">
    <property type="entry name" value="MoCF_biosynth"/>
    <property type="match status" value="1"/>
</dbReference>
<keyword evidence="6" id="KW-0808">Transferase</keyword>
<comment type="cofactor">
    <cofactor evidence="6">
        <name>Mg(2+)</name>
        <dbReference type="ChEBI" id="CHEBI:18420"/>
    </cofactor>
</comment>
<dbReference type="Gene3D" id="3.90.105.10">
    <property type="entry name" value="Molybdopterin biosynthesis moea protein, domain 2"/>
    <property type="match status" value="1"/>
</dbReference>
<keyword evidence="6" id="KW-0479">Metal-binding</keyword>
<organism evidence="8 9">
    <name type="scientific">Chitinophaga defluvii</name>
    <dbReference type="NCBI Taxonomy" id="3163343"/>
    <lineage>
        <taxon>Bacteria</taxon>
        <taxon>Pseudomonadati</taxon>
        <taxon>Bacteroidota</taxon>
        <taxon>Chitinophagia</taxon>
        <taxon>Chitinophagales</taxon>
        <taxon>Chitinophagaceae</taxon>
        <taxon>Chitinophaga</taxon>
    </lineage>
</organism>
<comment type="catalytic activity">
    <reaction evidence="5">
        <text>adenylyl-molybdopterin + molybdate = Mo-molybdopterin + AMP + H(+)</text>
        <dbReference type="Rhea" id="RHEA:35047"/>
        <dbReference type="ChEBI" id="CHEBI:15378"/>
        <dbReference type="ChEBI" id="CHEBI:36264"/>
        <dbReference type="ChEBI" id="CHEBI:62727"/>
        <dbReference type="ChEBI" id="CHEBI:71302"/>
        <dbReference type="ChEBI" id="CHEBI:456215"/>
        <dbReference type="EC" id="2.10.1.1"/>
    </reaction>
</comment>
<dbReference type="InterPro" id="IPR008284">
    <property type="entry name" value="MoCF_biosynth_CS"/>
</dbReference>
<accession>A0ABV2T9T0</accession>
<dbReference type="Pfam" id="PF03453">
    <property type="entry name" value="MoeA_N"/>
    <property type="match status" value="1"/>
</dbReference>
<sequence length="402" mass="44128">MMLNVTAAFSAVMNTVRDFGTEQVPFDTAVGRVLRETIYADRPFPPFNRVMMDGIAISYDSFAKGQLIFGVEDMQAAGMSRKQLGNTANCMEVMTGAVLPELTDTVIPYEHLHEDEHEGFRRFTIEKEVRQGQNIHLLGSDAPAGKALITAGTQIGAAEIAVLATVGHALVTVSKRPRVVVIATGDELVPVTTVPEAHQIRLSNLYSIGAALQGLGITAQYLHLADNAGAMETHLQELLRDTDVWICSGAVSAGKYDHLPQVLHQLGMRQIFHKVQQRPGKPFLFGVFEKGPAVFALPGNPVSGFMCYYRYVQPWLQAGMRQNAAPPLYALLGEDVLFDKPLEYYLPVKLQSLPSGQWEALPQTYHGSGDLAGLLLADAFMALPAEQEIFKKGSSFPVWRFR</sequence>
<keyword evidence="4 6" id="KW-0501">Molybdenum cofactor biosynthesis</keyword>
<dbReference type="EC" id="2.10.1.1" evidence="6"/>
<comment type="caution">
    <text evidence="8">The sequence shown here is derived from an EMBL/GenBank/DDBJ whole genome shotgun (WGS) entry which is preliminary data.</text>
</comment>
<name>A0ABV2T9T0_9BACT</name>
<dbReference type="InterPro" id="IPR036135">
    <property type="entry name" value="MoeA_linker/N_sf"/>
</dbReference>
<evidence type="ECO:0000313" key="8">
    <source>
        <dbReference type="EMBL" id="MET6999793.1"/>
    </source>
</evidence>
<feature type="domain" description="MoaB/Mog" evidence="7">
    <location>
        <begin position="180"/>
        <end position="318"/>
    </location>
</feature>
<dbReference type="Proteomes" id="UP001549749">
    <property type="component" value="Unassembled WGS sequence"/>
</dbReference>
<dbReference type="SUPFAM" id="SSF63882">
    <property type="entry name" value="MoeA N-terminal region -like"/>
    <property type="match status" value="1"/>
</dbReference>
<dbReference type="SUPFAM" id="SSF63867">
    <property type="entry name" value="MoeA C-terminal domain-like"/>
    <property type="match status" value="1"/>
</dbReference>
<evidence type="ECO:0000256" key="1">
    <source>
        <dbReference type="ARBA" id="ARBA00002901"/>
    </source>
</evidence>
<evidence type="ECO:0000256" key="2">
    <source>
        <dbReference type="ARBA" id="ARBA00005046"/>
    </source>
</evidence>
<evidence type="ECO:0000256" key="5">
    <source>
        <dbReference type="ARBA" id="ARBA00047317"/>
    </source>
</evidence>
<dbReference type="InterPro" id="IPR036688">
    <property type="entry name" value="MoeA_C_domain_IV_sf"/>
</dbReference>
<gene>
    <name evidence="8" type="ORF">ABR189_20555</name>
</gene>
<proteinExistence type="inferred from homology"/>
<dbReference type="InterPro" id="IPR038987">
    <property type="entry name" value="MoeA-like"/>
</dbReference>
<dbReference type="InterPro" id="IPR005111">
    <property type="entry name" value="MoeA_C_domain_IV"/>
</dbReference>
<dbReference type="InterPro" id="IPR005110">
    <property type="entry name" value="MoeA_linker/N"/>
</dbReference>
<dbReference type="PROSITE" id="PS01079">
    <property type="entry name" value="MOCF_BIOSYNTHESIS_2"/>
    <property type="match status" value="1"/>
</dbReference>
<dbReference type="RefSeq" id="WP_354662355.1">
    <property type="nucleotide sequence ID" value="NZ_JBEXAC010000002.1"/>
</dbReference>
<evidence type="ECO:0000256" key="4">
    <source>
        <dbReference type="ARBA" id="ARBA00023150"/>
    </source>
</evidence>
<keyword evidence="6" id="KW-0460">Magnesium</keyword>
<dbReference type="InterPro" id="IPR001453">
    <property type="entry name" value="MoaB/Mog_dom"/>
</dbReference>
<dbReference type="Gene3D" id="3.40.980.10">
    <property type="entry name" value="MoaB/Mog-like domain"/>
    <property type="match status" value="1"/>
</dbReference>
<dbReference type="Gene3D" id="2.40.340.10">
    <property type="entry name" value="MoeA, C-terminal, domain IV"/>
    <property type="match status" value="1"/>
</dbReference>
<evidence type="ECO:0000256" key="6">
    <source>
        <dbReference type="RuleBase" id="RU365090"/>
    </source>
</evidence>
<dbReference type="CDD" id="cd00887">
    <property type="entry name" value="MoeA"/>
    <property type="match status" value="1"/>
</dbReference>
<comment type="function">
    <text evidence="1 6">Catalyzes the insertion of molybdate into adenylated molybdopterin with the concomitant release of AMP.</text>
</comment>
<dbReference type="Gene3D" id="2.170.190.11">
    <property type="entry name" value="Molybdopterin biosynthesis moea protein, domain 3"/>
    <property type="match status" value="1"/>
</dbReference>
<dbReference type="PANTHER" id="PTHR10192">
    <property type="entry name" value="MOLYBDOPTERIN BIOSYNTHESIS PROTEIN"/>
    <property type="match status" value="1"/>
</dbReference>
<dbReference type="Pfam" id="PF03454">
    <property type="entry name" value="MoeA_C"/>
    <property type="match status" value="1"/>
</dbReference>
<keyword evidence="6" id="KW-0500">Molybdenum</keyword>
<keyword evidence="9" id="KW-1185">Reference proteome</keyword>
<evidence type="ECO:0000313" key="9">
    <source>
        <dbReference type="Proteomes" id="UP001549749"/>
    </source>
</evidence>
<evidence type="ECO:0000259" key="7">
    <source>
        <dbReference type="SMART" id="SM00852"/>
    </source>
</evidence>
<comment type="similarity">
    <text evidence="3 6">Belongs to the MoeA family.</text>
</comment>
<dbReference type="PANTHER" id="PTHR10192:SF5">
    <property type="entry name" value="GEPHYRIN"/>
    <property type="match status" value="1"/>
</dbReference>
<dbReference type="EMBL" id="JBEXAC010000002">
    <property type="protein sequence ID" value="MET6999793.1"/>
    <property type="molecule type" value="Genomic_DNA"/>
</dbReference>
<evidence type="ECO:0000256" key="3">
    <source>
        <dbReference type="ARBA" id="ARBA00010763"/>
    </source>
</evidence>
<reference evidence="8 9" key="1">
    <citation type="submission" date="2024-06" db="EMBL/GenBank/DDBJ databases">
        <title>Chitinophaga defluvii sp. nov., isolated from municipal sewage.</title>
        <authorList>
            <person name="Zhang L."/>
        </authorList>
    </citation>
    <scope>NUCLEOTIDE SEQUENCE [LARGE SCALE GENOMIC DNA]</scope>
    <source>
        <strain evidence="8 9">H8</strain>
    </source>
</reference>
<dbReference type="SUPFAM" id="SSF53218">
    <property type="entry name" value="Molybdenum cofactor biosynthesis proteins"/>
    <property type="match status" value="1"/>
</dbReference>
<dbReference type="InterPro" id="IPR036425">
    <property type="entry name" value="MoaB/Mog-like_dom_sf"/>
</dbReference>
<dbReference type="SMART" id="SM00852">
    <property type="entry name" value="MoCF_biosynth"/>
    <property type="match status" value="1"/>
</dbReference>
<comment type="pathway">
    <text evidence="2 6">Cofactor biosynthesis; molybdopterin biosynthesis.</text>
</comment>
<protein>
    <recommendedName>
        <fullName evidence="6">Molybdopterin molybdenumtransferase</fullName>
        <ecNumber evidence="6">2.10.1.1</ecNumber>
    </recommendedName>
</protein>